<proteinExistence type="predicted"/>
<dbReference type="AlphaFoldDB" id="A0ABD3V6J2"/>
<dbReference type="InterPro" id="IPR009003">
    <property type="entry name" value="Peptidase_S1_PA"/>
</dbReference>
<dbReference type="SUPFAM" id="SSF50494">
    <property type="entry name" value="Trypsin-like serine proteases"/>
    <property type="match status" value="1"/>
</dbReference>
<gene>
    <name evidence="1" type="ORF">ACJMK2_011136</name>
</gene>
<name>A0ABD3V6J2_SINWO</name>
<sequence length="770" mass="86551">MALPDGASSDNMGIKDEIFYTTFSAPVECFPRIKYFQSRLKDLYPRFERLHNQIPGSLKPPGAELNSLNDAINQLTDSIPVVHLFGPAHSKIPKTELIPKVGDMRRETHQLDDVPHLGAIEKKHKLFVVICTIRMIETQQGKNTLQQLKDGVGVENMLFFVDAEYESNKNLADTNIQCIRGLMRHKITIVYQSEKKLSTAISDHIERKFIDAFHLMNQYLQEFAKKTAHSREWIFGQEDTKKQIASAISKFFRTPLTILDLFLTTEQSSAERKIAIATVKISKDMIIKDIVKGYKLQVSRASDYLDEVRFNEECITLLEKNDIASRALSKAPLIKKLLEIAEKQKERTSVVTLRCNYALVEILCNLYGTQSGKATKRGLHREFLRFSDAIAVEAANALWDFFLDIGSRIRNIMNKIDLLARVQKELLRIMEKTIEKQKYSEVMPKLQNWRDHLERIKEVKAVGHICGQLSVFVQKPESAERASEIQKKIEKCLLDYPGEILVVFNSGCLYGGGGSPTTTNLIAMGDAFLCNSRRGTIGLFMNKMDEGHNSLLFLTSSHVVLESEKVTTAETTPVPLGERTVFLTAEDNLLDIAVIQVHPEITKRCNPFFPDDSEPHNCMILDMDGISKLDEFEQVFKIGSTSGLTQGCILSKDLKLPGLSNHTFVIGVPPGSDDAIVERGFAQKGDSGAVVYTEPAPNEIHYISIVMGEYSSDELGGESKFEDLKQSHGPLVMTSCVREGLKQLEEDLACVLTLPHPEQNQSEEENPNVL</sequence>
<accession>A0ABD3V6J2</accession>
<organism evidence="1 2">
    <name type="scientific">Sinanodonta woodiana</name>
    <name type="common">Chinese pond mussel</name>
    <name type="synonym">Anodonta woodiana</name>
    <dbReference type="NCBI Taxonomy" id="1069815"/>
    <lineage>
        <taxon>Eukaryota</taxon>
        <taxon>Metazoa</taxon>
        <taxon>Spiralia</taxon>
        <taxon>Lophotrochozoa</taxon>
        <taxon>Mollusca</taxon>
        <taxon>Bivalvia</taxon>
        <taxon>Autobranchia</taxon>
        <taxon>Heteroconchia</taxon>
        <taxon>Palaeoheterodonta</taxon>
        <taxon>Unionida</taxon>
        <taxon>Unionoidea</taxon>
        <taxon>Unionidae</taxon>
        <taxon>Unioninae</taxon>
        <taxon>Sinanodonta</taxon>
    </lineage>
</organism>
<dbReference type="Proteomes" id="UP001634394">
    <property type="component" value="Unassembled WGS sequence"/>
</dbReference>
<dbReference type="EMBL" id="JBJQND010000013">
    <property type="protein sequence ID" value="KAL3856368.1"/>
    <property type="molecule type" value="Genomic_DNA"/>
</dbReference>
<protein>
    <submittedName>
        <fullName evidence="1">Uncharacterized protein</fullName>
    </submittedName>
</protein>
<keyword evidence="2" id="KW-1185">Reference proteome</keyword>
<evidence type="ECO:0000313" key="1">
    <source>
        <dbReference type="EMBL" id="KAL3856368.1"/>
    </source>
</evidence>
<comment type="caution">
    <text evidence="1">The sequence shown here is derived from an EMBL/GenBank/DDBJ whole genome shotgun (WGS) entry which is preliminary data.</text>
</comment>
<evidence type="ECO:0000313" key="2">
    <source>
        <dbReference type="Proteomes" id="UP001634394"/>
    </source>
</evidence>
<reference evidence="1 2" key="1">
    <citation type="submission" date="2024-11" db="EMBL/GenBank/DDBJ databases">
        <title>Chromosome-level genome assembly of the freshwater bivalve Anodonta woodiana.</title>
        <authorList>
            <person name="Chen X."/>
        </authorList>
    </citation>
    <scope>NUCLEOTIDE SEQUENCE [LARGE SCALE GENOMIC DNA]</scope>
    <source>
        <strain evidence="1">MN2024</strain>
        <tissue evidence="1">Gills</tissue>
    </source>
</reference>